<comment type="caution">
    <text evidence="1">The sequence shown here is derived from an EMBL/GenBank/DDBJ whole genome shotgun (WGS) entry which is preliminary data.</text>
</comment>
<dbReference type="AlphaFoldDB" id="A0AAP5M9T7"/>
<name>A0AAP5M9T7_9CYAN</name>
<dbReference type="EMBL" id="JAALHA020000035">
    <property type="protein sequence ID" value="MDR9900501.1"/>
    <property type="molecule type" value="Genomic_DNA"/>
</dbReference>
<sequence>MSQPDFQAMTHDELRQYVLTHRDDNEAFYTYMDKLREVPGIQITSEEQFSQLVEQKLREQAKKAEGMNVKQMIIDEMESLPDGALLEVLSHLRIVKARLDKFGY</sequence>
<evidence type="ECO:0000313" key="2">
    <source>
        <dbReference type="Proteomes" id="UP000667802"/>
    </source>
</evidence>
<evidence type="ECO:0000313" key="1">
    <source>
        <dbReference type="EMBL" id="MDR9900501.1"/>
    </source>
</evidence>
<dbReference type="InterPro" id="IPR054053">
    <property type="entry name" value="DUF6887"/>
</dbReference>
<dbReference type="Pfam" id="PF21826">
    <property type="entry name" value="DUF6887"/>
    <property type="match status" value="1"/>
</dbReference>
<dbReference type="Proteomes" id="UP000667802">
    <property type="component" value="Unassembled WGS sequence"/>
</dbReference>
<organism evidence="1 2">
    <name type="scientific">Aetokthonos hydrillicola Thurmond2011</name>
    <dbReference type="NCBI Taxonomy" id="2712845"/>
    <lineage>
        <taxon>Bacteria</taxon>
        <taxon>Bacillati</taxon>
        <taxon>Cyanobacteriota</taxon>
        <taxon>Cyanophyceae</taxon>
        <taxon>Nostocales</taxon>
        <taxon>Hapalosiphonaceae</taxon>
        <taxon>Aetokthonos</taxon>
    </lineage>
</organism>
<protein>
    <submittedName>
        <fullName evidence="1">Uncharacterized protein</fullName>
    </submittedName>
</protein>
<keyword evidence="2" id="KW-1185">Reference proteome</keyword>
<gene>
    <name evidence="1" type="ORF">G7B40_039040</name>
</gene>
<proteinExistence type="predicted"/>
<dbReference type="RefSeq" id="WP_208344679.1">
    <property type="nucleotide sequence ID" value="NZ_CAWQFN010000526.1"/>
</dbReference>
<accession>A0AAP5M9T7</accession>
<reference evidence="2" key="1">
    <citation type="journal article" date="2021" name="Science">
        <title>Hunting the eagle killer: A cyanobacterial neurotoxin causes vacuolar myelinopathy.</title>
        <authorList>
            <person name="Breinlinger S."/>
            <person name="Phillips T.J."/>
            <person name="Haram B.N."/>
            <person name="Mares J."/>
            <person name="Martinez Yerena J.A."/>
            <person name="Hrouzek P."/>
            <person name="Sobotka R."/>
            <person name="Henderson W.M."/>
            <person name="Schmieder P."/>
            <person name="Williams S.M."/>
            <person name="Lauderdale J.D."/>
            <person name="Wilde H.D."/>
            <person name="Gerrin W."/>
            <person name="Kust A."/>
            <person name="Washington J.W."/>
            <person name="Wagner C."/>
            <person name="Geier B."/>
            <person name="Liebeke M."/>
            <person name="Enke H."/>
            <person name="Niedermeyer T.H.J."/>
            <person name="Wilde S.B."/>
        </authorList>
    </citation>
    <scope>NUCLEOTIDE SEQUENCE [LARGE SCALE GENOMIC DNA]</scope>
    <source>
        <strain evidence="2">Thurmond2011</strain>
    </source>
</reference>